<dbReference type="Proteomes" id="UP000216802">
    <property type="component" value="Unassembled WGS sequence"/>
</dbReference>
<proteinExistence type="predicted"/>
<sequence>MKIKVAEISYQVFQFKDGSYLAGSDQDGIKTTTSIIYAVPVTANSTLYRDYFQGELVTIKLEAYK</sequence>
<reference evidence="1 2" key="1">
    <citation type="submission" date="2017-04" db="EMBL/GenBank/DDBJ databases">
        <title>Kefir bacterial isolates.</title>
        <authorList>
            <person name="Kim Y."/>
            <person name="Blasche S."/>
            <person name="Patil K.R."/>
        </authorList>
    </citation>
    <scope>NUCLEOTIDE SEQUENCE [LARGE SCALE GENOMIC DNA]</scope>
    <source>
        <strain evidence="1 2">OG2</strain>
    </source>
</reference>
<gene>
    <name evidence="1" type="ORF">B8W98_11210</name>
</gene>
<name>A0A269XXR9_9LACO</name>
<dbReference type="RefSeq" id="WP_095355228.1">
    <property type="nucleotide sequence ID" value="NZ_NCXI01000132.1"/>
</dbReference>
<evidence type="ECO:0000313" key="2">
    <source>
        <dbReference type="Proteomes" id="UP000216802"/>
    </source>
</evidence>
<protein>
    <submittedName>
        <fullName evidence="1">Uncharacterized protein</fullName>
    </submittedName>
</protein>
<comment type="caution">
    <text evidence="1">The sequence shown here is derived from an EMBL/GenBank/DDBJ whole genome shotgun (WGS) entry which is preliminary data.</text>
</comment>
<evidence type="ECO:0000313" key="1">
    <source>
        <dbReference type="EMBL" id="PAK77236.1"/>
    </source>
</evidence>
<accession>A0A269XXR9</accession>
<dbReference type="EMBL" id="NCXI01000132">
    <property type="protein sequence ID" value="PAK77236.1"/>
    <property type="molecule type" value="Genomic_DNA"/>
</dbReference>
<dbReference type="AlphaFoldDB" id="A0A269XXR9"/>
<organism evidence="1 2">
    <name type="scientific">Lentilactobacillus parakefiri</name>
    <dbReference type="NCBI Taxonomy" id="152332"/>
    <lineage>
        <taxon>Bacteria</taxon>
        <taxon>Bacillati</taxon>
        <taxon>Bacillota</taxon>
        <taxon>Bacilli</taxon>
        <taxon>Lactobacillales</taxon>
        <taxon>Lactobacillaceae</taxon>
        <taxon>Lentilactobacillus</taxon>
    </lineage>
</organism>